<dbReference type="GO" id="GO:0032006">
    <property type="term" value="P:regulation of TOR signaling"/>
    <property type="evidence" value="ECO:0007669"/>
    <property type="project" value="InterPro"/>
</dbReference>
<dbReference type="InterPro" id="IPR015019">
    <property type="entry name" value="LAMTOR3"/>
</dbReference>
<dbReference type="OrthoDB" id="343907at2759"/>
<gene>
    <name evidence="1" type="ORF">LSAA_13620</name>
</gene>
<proteinExistence type="predicted"/>
<dbReference type="Gene3D" id="3.30.450.30">
    <property type="entry name" value="Dynein light chain 2a, cytoplasmic"/>
    <property type="match status" value="1"/>
</dbReference>
<name>A0A7R8D537_LEPSM</name>
<protein>
    <submittedName>
        <fullName evidence="1">LAMTOR3</fullName>
    </submittedName>
</protein>
<dbReference type="AlphaFoldDB" id="A0A7R8D537"/>
<dbReference type="EMBL" id="HG994587">
    <property type="protein sequence ID" value="CAF3029505.1"/>
    <property type="molecule type" value="Genomic_DNA"/>
</dbReference>
<sequence>MRLVATAGHFFITRLCLVLGYGFSKRLFKEEMFLRGWSVWNKDQEPKPQLLSILSFVGEQGSKLGLGKSRLVIANFQNYQVVQKNYSPHHAHNICFKIIKYRTTH</sequence>
<keyword evidence="2" id="KW-1185">Reference proteome</keyword>
<evidence type="ECO:0000313" key="2">
    <source>
        <dbReference type="Proteomes" id="UP000675881"/>
    </source>
</evidence>
<dbReference type="SUPFAM" id="SSF103196">
    <property type="entry name" value="Roadblock/LC7 domain"/>
    <property type="match status" value="1"/>
</dbReference>
<reference evidence="1" key="1">
    <citation type="submission" date="2021-02" db="EMBL/GenBank/DDBJ databases">
        <authorList>
            <person name="Bekaert M."/>
        </authorList>
    </citation>
    <scope>NUCLEOTIDE SEQUENCE</scope>
    <source>
        <strain evidence="1">IoA-00</strain>
    </source>
</reference>
<dbReference type="Proteomes" id="UP000675881">
    <property type="component" value="Chromosome 8"/>
</dbReference>
<organism evidence="1 2">
    <name type="scientific">Lepeophtheirus salmonis</name>
    <name type="common">Salmon louse</name>
    <name type="synonym">Caligus salmonis</name>
    <dbReference type="NCBI Taxonomy" id="72036"/>
    <lineage>
        <taxon>Eukaryota</taxon>
        <taxon>Metazoa</taxon>
        <taxon>Ecdysozoa</taxon>
        <taxon>Arthropoda</taxon>
        <taxon>Crustacea</taxon>
        <taxon>Multicrustacea</taxon>
        <taxon>Hexanauplia</taxon>
        <taxon>Copepoda</taxon>
        <taxon>Siphonostomatoida</taxon>
        <taxon>Caligidae</taxon>
        <taxon>Lepeophtheirus</taxon>
    </lineage>
</organism>
<evidence type="ECO:0000313" key="1">
    <source>
        <dbReference type="EMBL" id="CAF3029505.1"/>
    </source>
</evidence>
<dbReference type="Pfam" id="PF08923">
    <property type="entry name" value="MAPKK1_Int"/>
    <property type="match status" value="1"/>
</dbReference>
<accession>A0A7R8D537</accession>